<dbReference type="AlphaFoldDB" id="A0A563DZE3"/>
<evidence type="ECO:0000256" key="5">
    <source>
        <dbReference type="ARBA" id="ARBA00022989"/>
    </source>
</evidence>
<evidence type="ECO:0000313" key="9">
    <source>
        <dbReference type="EMBL" id="TWP35489.1"/>
    </source>
</evidence>
<feature type="transmembrane region" description="Helical" evidence="7">
    <location>
        <begin position="504"/>
        <end position="523"/>
    </location>
</feature>
<dbReference type="PROSITE" id="PS50928">
    <property type="entry name" value="ABC_TM1"/>
    <property type="match status" value="2"/>
</dbReference>
<dbReference type="PANTHER" id="PTHR47737">
    <property type="entry name" value="GLYCINE BETAINE/PROLINE BETAINE TRANSPORT SYSTEM PERMEASE PROTEIN PROW"/>
    <property type="match status" value="1"/>
</dbReference>
<gene>
    <name evidence="9" type="ORF">FGL98_14060</name>
</gene>
<organism evidence="9 10">
    <name type="scientific">Leekyejoonella antrihumi</name>
    <dbReference type="NCBI Taxonomy" id="1660198"/>
    <lineage>
        <taxon>Bacteria</taxon>
        <taxon>Bacillati</taxon>
        <taxon>Actinomycetota</taxon>
        <taxon>Actinomycetes</taxon>
        <taxon>Micrococcales</taxon>
        <taxon>Dermacoccaceae</taxon>
        <taxon>Leekyejoonella</taxon>
    </lineage>
</organism>
<feature type="transmembrane region" description="Helical" evidence="7">
    <location>
        <begin position="593"/>
        <end position="612"/>
    </location>
</feature>
<dbReference type="Proteomes" id="UP000320244">
    <property type="component" value="Unassembled WGS sequence"/>
</dbReference>
<feature type="transmembrane region" description="Helical" evidence="7">
    <location>
        <begin position="349"/>
        <end position="371"/>
    </location>
</feature>
<dbReference type="OrthoDB" id="9815258at2"/>
<comment type="similarity">
    <text evidence="7">Belongs to the binding-protein-dependent transport system permease family.</text>
</comment>
<comment type="subcellular location">
    <subcellularLocation>
        <location evidence="7">Cell membrane</location>
        <topology evidence="7">Multi-pass membrane protein</topology>
    </subcellularLocation>
    <subcellularLocation>
        <location evidence="1">Membrane</location>
        <topology evidence="1">Multi-pass membrane protein</topology>
    </subcellularLocation>
</comment>
<keyword evidence="2 7" id="KW-0813">Transport</keyword>
<sequence length="658" mass="69265">MSAGALVSGLSVRKIRSRWVWLILAAAWLALYLAFHGTSTLPLSASSTTSVQNNLNSFNNNISNGRNSNPVFLYGVNYVQVGMTHFVSFLQSLISQPGFGRPAPLIGWLGVIAIVGFVSWLTAGWKYAVLGVVGFYILGLQGLWQESMDTLALTIAAVLIAVVIGVPLGIWIGLHDRAQHIVLPVLGFLQTMPSFVYLAPLTLLFLIGNASATIATLIFAIPPVIRLTDHGIRAVAEPTIEASDSLGSTTWQKLVKVLLPMSRRTIVLGINQTMMAALSMVTIAALISAPGLGQVVIDALQTLDVGTAFNGGLAIVVMAIVLDRTTSAVGERSQQVGGRHLLGPQARRLAFGAGAVVTLWAVVESAMYVWANTFPSSPTIGPAIVAGASNASNWVQSTFSGITVGLRNDVTIAFLNPLQSMLTNAPFWLVILGLCAIAMIIGNARVAIVTLISLLLIVGTGVWQDAMQTLAMTIVATVLTLIIGIAVGVWMGRNRQVDRFIRPILDAFQVMPAFVYLVPFLALFGASRFTAIIAAMAFAIPVVVKVVADGIHGVPAPAIEAATAAGSSTWQLITRVQLPLATRSLALAANQGLIYVLSMVVVGGMVGAGALGYDVYSGFVQAPLFGKGLAAGLAIVLLGVVLDHISQSAANRIDPSRH</sequence>
<feature type="transmembrane region" description="Helical" evidence="7">
    <location>
        <begin position="470"/>
        <end position="492"/>
    </location>
</feature>
<accession>A0A563DZE3</accession>
<evidence type="ECO:0000256" key="6">
    <source>
        <dbReference type="ARBA" id="ARBA00023136"/>
    </source>
</evidence>
<name>A0A563DZE3_9MICO</name>
<dbReference type="FunFam" id="1.10.3720.10:FF:000001">
    <property type="entry name" value="Glycine betaine ABC transporter, permease"/>
    <property type="match status" value="1"/>
</dbReference>
<keyword evidence="10" id="KW-1185">Reference proteome</keyword>
<feature type="transmembrane region" description="Helical" evidence="7">
    <location>
        <begin position="102"/>
        <end position="121"/>
    </location>
</feature>
<evidence type="ECO:0000313" key="10">
    <source>
        <dbReference type="Proteomes" id="UP000320244"/>
    </source>
</evidence>
<dbReference type="GO" id="GO:0005275">
    <property type="term" value="F:amine transmembrane transporter activity"/>
    <property type="evidence" value="ECO:0007669"/>
    <property type="project" value="TreeGrafter"/>
</dbReference>
<reference evidence="9 10" key="1">
    <citation type="submission" date="2019-05" db="EMBL/GenBank/DDBJ databases">
        <authorList>
            <person name="Lee S.D."/>
        </authorList>
    </citation>
    <scope>NUCLEOTIDE SEQUENCE [LARGE SCALE GENOMIC DNA]</scope>
    <source>
        <strain evidence="9 10">C5-26</strain>
    </source>
</reference>
<keyword evidence="4 7" id="KW-0812">Transmembrane</keyword>
<dbReference type="InterPro" id="IPR035906">
    <property type="entry name" value="MetI-like_sf"/>
</dbReference>
<comment type="caution">
    <text evidence="9">The sequence shown here is derived from an EMBL/GenBank/DDBJ whole genome shotgun (WGS) entry which is preliminary data.</text>
</comment>
<dbReference type="GO" id="GO:0015226">
    <property type="term" value="F:carnitine transmembrane transporter activity"/>
    <property type="evidence" value="ECO:0007669"/>
    <property type="project" value="TreeGrafter"/>
</dbReference>
<dbReference type="CDD" id="cd06261">
    <property type="entry name" value="TM_PBP2"/>
    <property type="match status" value="2"/>
</dbReference>
<dbReference type="GO" id="GO:0015871">
    <property type="term" value="P:choline transport"/>
    <property type="evidence" value="ECO:0007669"/>
    <property type="project" value="TreeGrafter"/>
</dbReference>
<keyword evidence="5 7" id="KW-1133">Transmembrane helix</keyword>
<dbReference type="SUPFAM" id="SSF161098">
    <property type="entry name" value="MetI-like"/>
    <property type="match status" value="2"/>
</dbReference>
<feature type="transmembrane region" description="Helical" evidence="7">
    <location>
        <begin position="266"/>
        <end position="287"/>
    </location>
</feature>
<feature type="domain" description="ABC transmembrane type-1" evidence="8">
    <location>
        <begin position="147"/>
        <end position="326"/>
    </location>
</feature>
<dbReference type="GO" id="GO:0043190">
    <property type="term" value="C:ATP-binding cassette (ABC) transporter complex"/>
    <property type="evidence" value="ECO:0007669"/>
    <property type="project" value="TreeGrafter"/>
</dbReference>
<keyword evidence="3" id="KW-1003">Cell membrane</keyword>
<evidence type="ECO:0000256" key="1">
    <source>
        <dbReference type="ARBA" id="ARBA00004141"/>
    </source>
</evidence>
<dbReference type="PANTHER" id="PTHR47737:SF1">
    <property type="entry name" value="GLYCINE BETAINE_PROLINE BETAINE TRANSPORT SYSTEM PERMEASE PROTEIN PROW"/>
    <property type="match status" value="1"/>
</dbReference>
<evidence type="ECO:0000256" key="2">
    <source>
        <dbReference type="ARBA" id="ARBA00022448"/>
    </source>
</evidence>
<dbReference type="EMBL" id="VCQV01000019">
    <property type="protein sequence ID" value="TWP35489.1"/>
    <property type="molecule type" value="Genomic_DNA"/>
</dbReference>
<dbReference type="Gene3D" id="1.10.3720.10">
    <property type="entry name" value="MetI-like"/>
    <property type="match status" value="2"/>
</dbReference>
<feature type="transmembrane region" description="Helical" evidence="7">
    <location>
        <begin position="194"/>
        <end position="221"/>
    </location>
</feature>
<feature type="transmembrane region" description="Helical" evidence="7">
    <location>
        <begin position="624"/>
        <end position="642"/>
    </location>
</feature>
<feature type="transmembrane region" description="Helical" evidence="7">
    <location>
        <begin position="299"/>
        <end position="322"/>
    </location>
</feature>
<feature type="transmembrane region" description="Helical" evidence="7">
    <location>
        <begin position="127"/>
        <end position="144"/>
    </location>
</feature>
<feature type="transmembrane region" description="Helical" evidence="7">
    <location>
        <begin position="425"/>
        <end position="441"/>
    </location>
</feature>
<dbReference type="Pfam" id="PF00528">
    <property type="entry name" value="BPD_transp_1"/>
    <property type="match status" value="2"/>
</dbReference>
<evidence type="ECO:0000256" key="3">
    <source>
        <dbReference type="ARBA" id="ARBA00022475"/>
    </source>
</evidence>
<proteinExistence type="inferred from homology"/>
<keyword evidence="6 7" id="KW-0472">Membrane</keyword>
<reference evidence="9 10" key="2">
    <citation type="submission" date="2019-08" db="EMBL/GenBank/DDBJ databases">
        <title>Jejuicoccus antrihumi gen. nov., sp. nov., a new member of the family Dermacoccaceae isolated from a cave.</title>
        <authorList>
            <person name="Schumann P."/>
            <person name="Kim I.S."/>
        </authorList>
    </citation>
    <scope>NUCLEOTIDE SEQUENCE [LARGE SCALE GENOMIC DNA]</scope>
    <source>
        <strain evidence="9 10">C5-26</strain>
    </source>
</reference>
<protein>
    <submittedName>
        <fullName evidence="9">ABC transporter permease subunit</fullName>
    </submittedName>
</protein>
<feature type="transmembrane region" description="Helical" evidence="7">
    <location>
        <begin position="151"/>
        <end position="174"/>
    </location>
</feature>
<evidence type="ECO:0000256" key="4">
    <source>
        <dbReference type="ARBA" id="ARBA00022692"/>
    </source>
</evidence>
<dbReference type="InterPro" id="IPR000515">
    <property type="entry name" value="MetI-like"/>
</dbReference>
<dbReference type="GO" id="GO:0031460">
    <property type="term" value="P:glycine betaine transport"/>
    <property type="evidence" value="ECO:0007669"/>
    <property type="project" value="TreeGrafter"/>
</dbReference>
<evidence type="ECO:0000259" key="8">
    <source>
        <dbReference type="PROSITE" id="PS50928"/>
    </source>
</evidence>
<evidence type="ECO:0000256" key="7">
    <source>
        <dbReference type="RuleBase" id="RU363032"/>
    </source>
</evidence>
<feature type="domain" description="ABC transmembrane type-1" evidence="8">
    <location>
        <begin position="466"/>
        <end position="646"/>
    </location>
</feature>